<sequence>MEDPEVLEARKRLAAKFGDNIRIGGKGSMRKKNKNPHKTNQVDDKKVKNALKKLGIQPLPGIDEVNFFQDDNTVLHFSSPQIEGNIKDNFFVISGKGEVKSIRDLIPGIIPQLGPKNIEFLKDFITGAKPPQADDEVPDLVGTQNFEDIAAQN</sequence>
<dbReference type="InterPro" id="IPR038187">
    <property type="entry name" value="NAC_A/B_dom_sf"/>
</dbReference>
<gene>
    <name evidence="5" type="ORF">SteCoe_11242</name>
</gene>
<feature type="region of interest" description="Disordered" evidence="3">
    <location>
        <begin position="21"/>
        <end position="44"/>
    </location>
</feature>
<evidence type="ECO:0000256" key="1">
    <source>
        <dbReference type="ARBA" id="ARBA00005296"/>
    </source>
</evidence>
<dbReference type="Gene3D" id="2.20.70.30">
    <property type="entry name" value="Nascent polypeptide-associated complex domain"/>
    <property type="match status" value="1"/>
</dbReference>
<reference evidence="5 6" key="1">
    <citation type="submission" date="2016-11" db="EMBL/GenBank/DDBJ databases">
        <title>The macronuclear genome of Stentor coeruleus: a giant cell with tiny introns.</title>
        <authorList>
            <person name="Slabodnick M."/>
            <person name="Ruby J.G."/>
            <person name="Reiff S.B."/>
            <person name="Swart E.C."/>
            <person name="Gosai S."/>
            <person name="Prabakaran S."/>
            <person name="Witkowska E."/>
            <person name="Larue G.E."/>
            <person name="Fisher S."/>
            <person name="Freeman R.M."/>
            <person name="Gunawardena J."/>
            <person name="Chu W."/>
            <person name="Stover N.A."/>
            <person name="Gregory B.D."/>
            <person name="Nowacki M."/>
            <person name="Derisi J."/>
            <person name="Roy S.W."/>
            <person name="Marshall W.F."/>
            <person name="Sood P."/>
        </authorList>
    </citation>
    <scope>NUCLEOTIDE SEQUENCE [LARGE SCALE GENOMIC DNA]</scope>
    <source>
        <strain evidence="5">WM001</strain>
    </source>
</reference>
<dbReference type="Proteomes" id="UP000187209">
    <property type="component" value="Unassembled WGS sequence"/>
</dbReference>
<evidence type="ECO:0000256" key="3">
    <source>
        <dbReference type="SAM" id="MobiDB-lite"/>
    </source>
</evidence>
<keyword evidence="2" id="KW-0804">Transcription</keyword>
<protein>
    <recommendedName>
        <fullName evidence="2">Nascent polypeptide-associated complex subunit beta</fullName>
    </recommendedName>
</protein>
<feature type="compositionally biased region" description="Basic residues" evidence="3">
    <location>
        <begin position="28"/>
        <end position="37"/>
    </location>
</feature>
<dbReference type="InterPro" id="IPR039370">
    <property type="entry name" value="BTF3"/>
</dbReference>
<dbReference type="FunFam" id="2.20.70.30:FF:000001">
    <property type="entry name" value="Transcription factor BTF3 homolog"/>
    <property type="match status" value="1"/>
</dbReference>
<dbReference type="CDD" id="cd22055">
    <property type="entry name" value="NAC_BTF3"/>
    <property type="match status" value="1"/>
</dbReference>
<dbReference type="PROSITE" id="PS51151">
    <property type="entry name" value="NAC_AB"/>
    <property type="match status" value="1"/>
</dbReference>
<organism evidence="5 6">
    <name type="scientific">Stentor coeruleus</name>
    <dbReference type="NCBI Taxonomy" id="5963"/>
    <lineage>
        <taxon>Eukaryota</taxon>
        <taxon>Sar</taxon>
        <taxon>Alveolata</taxon>
        <taxon>Ciliophora</taxon>
        <taxon>Postciliodesmatophora</taxon>
        <taxon>Heterotrichea</taxon>
        <taxon>Heterotrichida</taxon>
        <taxon>Stentoridae</taxon>
        <taxon>Stentor</taxon>
    </lineage>
</organism>
<comment type="caution">
    <text evidence="5">The sequence shown here is derived from an EMBL/GenBank/DDBJ whole genome shotgun (WGS) entry which is preliminary data.</text>
</comment>
<comment type="subunit">
    <text evidence="2">Part of the nascent polypeptide-associated complex (NAC).</text>
</comment>
<dbReference type="EMBL" id="MPUH01000186">
    <property type="protein sequence ID" value="OMJ87093.1"/>
    <property type="molecule type" value="Genomic_DNA"/>
</dbReference>
<keyword evidence="6" id="KW-1185">Reference proteome</keyword>
<proteinExistence type="inferred from homology"/>
<evidence type="ECO:0000256" key="2">
    <source>
        <dbReference type="RuleBase" id="RU361272"/>
    </source>
</evidence>
<dbReference type="OrthoDB" id="8033832at2759"/>
<comment type="similarity">
    <text evidence="1 2">Belongs to the NAC-beta family.</text>
</comment>
<evidence type="ECO:0000313" key="6">
    <source>
        <dbReference type="Proteomes" id="UP000187209"/>
    </source>
</evidence>
<name>A0A1R2CDL4_9CILI</name>
<feature type="domain" description="NAC-A/B" evidence="4">
    <location>
        <begin position="41"/>
        <end position="106"/>
    </location>
</feature>
<keyword evidence="2" id="KW-0805">Transcription regulation</keyword>
<evidence type="ECO:0000313" key="5">
    <source>
        <dbReference type="EMBL" id="OMJ87093.1"/>
    </source>
</evidence>
<dbReference type="AlphaFoldDB" id="A0A1R2CDL4"/>
<evidence type="ECO:0000259" key="4">
    <source>
        <dbReference type="PROSITE" id="PS51151"/>
    </source>
</evidence>
<dbReference type="PANTHER" id="PTHR10351">
    <property type="entry name" value="TRANSCRIPTION FACTOR BTF3 FAMILY MEMBER"/>
    <property type="match status" value="1"/>
</dbReference>
<accession>A0A1R2CDL4</accession>
<dbReference type="SMART" id="SM01407">
    <property type="entry name" value="NAC"/>
    <property type="match status" value="1"/>
</dbReference>
<dbReference type="InterPro" id="IPR002715">
    <property type="entry name" value="Nas_poly-pep-assoc_cplx_dom"/>
</dbReference>
<dbReference type="Pfam" id="PF01849">
    <property type="entry name" value="NAC"/>
    <property type="match status" value="1"/>
</dbReference>